<gene>
    <name evidence="3" type="ORF">COCSUDRAFT_63991</name>
</gene>
<feature type="compositionally biased region" description="Gly residues" evidence="1">
    <location>
        <begin position="155"/>
        <end position="164"/>
    </location>
</feature>
<organism evidence="3 4">
    <name type="scientific">Coccomyxa subellipsoidea (strain C-169)</name>
    <name type="common">Green microalga</name>
    <dbReference type="NCBI Taxonomy" id="574566"/>
    <lineage>
        <taxon>Eukaryota</taxon>
        <taxon>Viridiplantae</taxon>
        <taxon>Chlorophyta</taxon>
        <taxon>core chlorophytes</taxon>
        <taxon>Trebouxiophyceae</taxon>
        <taxon>Trebouxiophyceae incertae sedis</taxon>
        <taxon>Coccomyxaceae</taxon>
        <taxon>Coccomyxa</taxon>
        <taxon>Coccomyxa subellipsoidea</taxon>
    </lineage>
</organism>
<protein>
    <recommendedName>
        <fullName evidence="5">Collagen-like protein</fullName>
    </recommendedName>
</protein>
<dbReference type="KEGG" id="csl:COCSUDRAFT_63991"/>
<dbReference type="RefSeq" id="XP_005647412.1">
    <property type="nucleotide sequence ID" value="XM_005647355.1"/>
</dbReference>
<feature type="compositionally biased region" description="Low complexity" evidence="1">
    <location>
        <begin position="165"/>
        <end position="178"/>
    </location>
</feature>
<dbReference type="GO" id="GO:0030020">
    <property type="term" value="F:extracellular matrix structural constituent conferring tensile strength"/>
    <property type="evidence" value="ECO:0007669"/>
    <property type="project" value="TreeGrafter"/>
</dbReference>
<evidence type="ECO:0000256" key="1">
    <source>
        <dbReference type="SAM" id="MobiDB-lite"/>
    </source>
</evidence>
<name>I0YWU9_COCSC</name>
<reference evidence="3 4" key="1">
    <citation type="journal article" date="2012" name="Genome Biol.">
        <title>The genome of the polar eukaryotic microalga coccomyxa subellipsoidea reveals traits of cold adaptation.</title>
        <authorList>
            <person name="Blanc G."/>
            <person name="Agarkova I."/>
            <person name="Grimwood J."/>
            <person name="Kuo A."/>
            <person name="Brueggeman A."/>
            <person name="Dunigan D."/>
            <person name="Gurnon J."/>
            <person name="Ladunga I."/>
            <person name="Lindquist E."/>
            <person name="Lucas S."/>
            <person name="Pangilinan J."/>
            <person name="Proschold T."/>
            <person name="Salamov A."/>
            <person name="Schmutz J."/>
            <person name="Weeks D."/>
            <person name="Yamada T."/>
            <person name="Claverie J.M."/>
            <person name="Grigoriev I."/>
            <person name="Van Etten J."/>
            <person name="Lomsadze A."/>
            <person name="Borodovsky M."/>
        </authorList>
    </citation>
    <scope>NUCLEOTIDE SEQUENCE [LARGE SCALE GENOMIC DNA]</scope>
    <source>
        <strain evidence="3 4">C-169</strain>
    </source>
</reference>
<dbReference type="Proteomes" id="UP000007264">
    <property type="component" value="Unassembled WGS sequence"/>
</dbReference>
<keyword evidence="2" id="KW-0732">Signal</keyword>
<dbReference type="InterPro" id="IPR050149">
    <property type="entry name" value="Collagen_superfamily"/>
</dbReference>
<comment type="caution">
    <text evidence="3">The sequence shown here is derived from an EMBL/GenBank/DDBJ whole genome shotgun (WGS) entry which is preliminary data.</text>
</comment>
<proteinExistence type="predicted"/>
<dbReference type="eggNOG" id="KOG3544">
    <property type="taxonomic scope" value="Eukaryota"/>
</dbReference>
<feature type="compositionally biased region" description="Low complexity" evidence="1">
    <location>
        <begin position="96"/>
        <end position="105"/>
    </location>
</feature>
<evidence type="ECO:0000256" key="2">
    <source>
        <dbReference type="SAM" id="SignalP"/>
    </source>
</evidence>
<dbReference type="GO" id="GO:0031012">
    <property type="term" value="C:extracellular matrix"/>
    <property type="evidence" value="ECO:0007669"/>
    <property type="project" value="TreeGrafter"/>
</dbReference>
<dbReference type="PANTHER" id="PTHR24023">
    <property type="entry name" value="COLLAGEN ALPHA"/>
    <property type="match status" value="1"/>
</dbReference>
<feature type="chain" id="PRO_5003637369" description="Collagen-like protein" evidence="2">
    <location>
        <begin position="27"/>
        <end position="516"/>
    </location>
</feature>
<evidence type="ECO:0000313" key="3">
    <source>
        <dbReference type="EMBL" id="EIE22868.1"/>
    </source>
</evidence>
<evidence type="ECO:0000313" key="4">
    <source>
        <dbReference type="Proteomes" id="UP000007264"/>
    </source>
</evidence>
<keyword evidence="4" id="KW-1185">Reference proteome</keyword>
<feature type="compositionally biased region" description="Low complexity" evidence="1">
    <location>
        <begin position="233"/>
        <end position="243"/>
    </location>
</feature>
<feature type="compositionally biased region" description="Gly residues" evidence="1">
    <location>
        <begin position="106"/>
        <end position="134"/>
    </location>
</feature>
<dbReference type="STRING" id="574566.I0YWU9"/>
<dbReference type="GO" id="GO:0030198">
    <property type="term" value="P:extracellular matrix organization"/>
    <property type="evidence" value="ECO:0007669"/>
    <property type="project" value="TreeGrafter"/>
</dbReference>
<dbReference type="GO" id="GO:0005615">
    <property type="term" value="C:extracellular space"/>
    <property type="evidence" value="ECO:0007669"/>
    <property type="project" value="TreeGrafter"/>
</dbReference>
<sequence length="516" mass="50509">MFHRPVSVRSVLFALTQWWILFPGLAEKVIAQDKGFQARGPDFTRLAGLAINQLQNETVLISDTVLPASKQELKKASAVQQAQIDALKLQLSANQPGPTGATGPQGPTGMGDAGASGGPGQPGSTGADGQGFTGATGAKGDKGDNGDTGSDGATGPAGGTGANGATGNDGNTGATGKDGVTGAIGRDGNTGATGKDGNTGATGDGVTGATGRDGNTGATGKDGNAGATGKDGNTGNTGAMGTPGTPGTGGMTAPGDFTVLNNLDVKGNTILENTLTVATTSQFQGTANFQGTSQFQGTANFGNIISSNPSSRIAFGTSNLDVNGAFLTVVGGGGGAYALNAIGRVTLGSNTSPMTVNPDGSVIIASQNVNSPALLVAGSTYLGLLANSQVAVGTASPVAGCALTVAGTLTAGIIQATVGLSTVPLIYQFPVNGGQISPPPGTAIFYAFFAGSGAGTVNLPAPAPQTNTNIGQTFLIIIAPPTDPSNDLLIFCPQGITCDINGEPGFITARGVGGHW</sequence>
<evidence type="ECO:0008006" key="5">
    <source>
        <dbReference type="Google" id="ProtNLM"/>
    </source>
</evidence>
<accession>I0YWU9</accession>
<dbReference type="GeneID" id="17040855"/>
<dbReference type="EMBL" id="AGSI01000009">
    <property type="protein sequence ID" value="EIE22868.1"/>
    <property type="molecule type" value="Genomic_DNA"/>
</dbReference>
<dbReference type="AlphaFoldDB" id="I0YWU9"/>
<feature type="region of interest" description="Disordered" evidence="1">
    <location>
        <begin position="92"/>
        <end position="253"/>
    </location>
</feature>
<dbReference type="PANTHER" id="PTHR24023:SF1095">
    <property type="entry name" value="EGF-LIKE DOMAIN-CONTAINING PROTEIN"/>
    <property type="match status" value="1"/>
</dbReference>
<feature type="signal peptide" evidence="2">
    <location>
        <begin position="1"/>
        <end position="26"/>
    </location>
</feature>